<organism evidence="3 4">
    <name type="scientific">candidate division WS6 bacterium GW2011_GWF2_39_15</name>
    <dbReference type="NCBI Taxonomy" id="1619100"/>
    <lineage>
        <taxon>Bacteria</taxon>
        <taxon>Candidatus Dojkabacteria</taxon>
    </lineage>
</organism>
<protein>
    <submittedName>
        <fullName evidence="3">Uncharacterized protein</fullName>
    </submittedName>
</protein>
<feature type="region of interest" description="Disordered" evidence="1">
    <location>
        <begin position="39"/>
        <end position="97"/>
    </location>
</feature>
<proteinExistence type="predicted"/>
<evidence type="ECO:0000313" key="4">
    <source>
        <dbReference type="Proteomes" id="UP000034799"/>
    </source>
</evidence>
<evidence type="ECO:0000256" key="2">
    <source>
        <dbReference type="SAM" id="Phobius"/>
    </source>
</evidence>
<evidence type="ECO:0000313" key="3">
    <source>
        <dbReference type="EMBL" id="KKR05716.1"/>
    </source>
</evidence>
<accession>A0A0G0MYU6</accession>
<feature type="compositionally biased region" description="Acidic residues" evidence="1">
    <location>
        <begin position="51"/>
        <end position="64"/>
    </location>
</feature>
<sequence length="372" mass="40069">MEPNVAPKKRSSSLLYILLLVILALIGYGAYVLVNKESNTDKQNNDTNNESVDENTESETETDTDTNTNTDTDSETTDSDTNAEPEPDTNTDTTVVDFTSYKTTKQTVGSSDETDGQYTLSSLTDTANTGFHRFEFTLTRKTDSDVNPYVTATYIASLGAIRIDFAGVTTDNSGIGYQKSRMINKEGVIKIYHNVSADQTEELYDIGVSKETPFLFSMTGIDASSWLITLDVKYPGVVDTADVDLGSEEFSKDAQTITGAGKADGAKVSSYSYSASGGILRIVFEVKGSTAKPIPSASAGYDGDNLLTLRFTDISEDVIAKMPAALDMPGGITMVWEMEGSSASKYTFDGAAKEFKLSAGTSPNQVILEIKL</sequence>
<keyword evidence="2" id="KW-1133">Transmembrane helix</keyword>
<dbReference type="EMBL" id="LBWK01000002">
    <property type="protein sequence ID" value="KKR05716.1"/>
    <property type="molecule type" value="Genomic_DNA"/>
</dbReference>
<dbReference type="Proteomes" id="UP000034799">
    <property type="component" value="Unassembled WGS sequence"/>
</dbReference>
<keyword evidence="2" id="KW-0472">Membrane</keyword>
<name>A0A0G0MYU6_9BACT</name>
<reference evidence="3 4" key="1">
    <citation type="journal article" date="2015" name="Nature">
        <title>rRNA introns, odd ribosomes, and small enigmatic genomes across a large radiation of phyla.</title>
        <authorList>
            <person name="Brown C.T."/>
            <person name="Hug L.A."/>
            <person name="Thomas B.C."/>
            <person name="Sharon I."/>
            <person name="Castelle C.J."/>
            <person name="Singh A."/>
            <person name="Wilkins M.J."/>
            <person name="Williams K.H."/>
            <person name="Banfield J.F."/>
        </authorList>
    </citation>
    <scope>NUCLEOTIDE SEQUENCE [LARGE SCALE GENOMIC DNA]</scope>
</reference>
<dbReference type="STRING" id="1619100.UT34_C0002G0223"/>
<comment type="caution">
    <text evidence="3">The sequence shown here is derived from an EMBL/GenBank/DDBJ whole genome shotgun (WGS) entry which is preliminary data.</text>
</comment>
<keyword evidence="2" id="KW-0812">Transmembrane</keyword>
<feature type="compositionally biased region" description="Acidic residues" evidence="1">
    <location>
        <begin position="72"/>
        <end position="89"/>
    </location>
</feature>
<evidence type="ECO:0000256" key="1">
    <source>
        <dbReference type="SAM" id="MobiDB-lite"/>
    </source>
</evidence>
<dbReference type="AlphaFoldDB" id="A0A0G0MYU6"/>
<feature type="transmembrane region" description="Helical" evidence="2">
    <location>
        <begin position="12"/>
        <end position="34"/>
    </location>
</feature>
<gene>
    <name evidence="3" type="ORF">UT34_C0002G0223</name>
</gene>